<dbReference type="Proteomes" id="UP001498398">
    <property type="component" value="Unassembled WGS sequence"/>
</dbReference>
<keyword evidence="1" id="KW-0175">Coiled coil</keyword>
<name>A0ABR1J0Y7_9AGAR</name>
<keyword evidence="3" id="KW-1185">Reference proteome</keyword>
<evidence type="ECO:0000313" key="3">
    <source>
        <dbReference type="Proteomes" id="UP001498398"/>
    </source>
</evidence>
<evidence type="ECO:0000313" key="2">
    <source>
        <dbReference type="EMBL" id="KAK7444568.1"/>
    </source>
</evidence>
<reference evidence="2 3" key="1">
    <citation type="submission" date="2024-01" db="EMBL/GenBank/DDBJ databases">
        <title>A draft genome for the cacao thread blight pathogen Marasmiellus scandens.</title>
        <authorList>
            <person name="Baruah I.K."/>
            <person name="Leung J."/>
            <person name="Bukari Y."/>
            <person name="Amoako-Attah I."/>
            <person name="Meinhardt L.W."/>
            <person name="Bailey B.A."/>
            <person name="Cohen S.P."/>
        </authorList>
    </citation>
    <scope>NUCLEOTIDE SEQUENCE [LARGE SCALE GENOMIC DNA]</scope>
    <source>
        <strain evidence="2 3">GH-19</strain>
    </source>
</reference>
<gene>
    <name evidence="2" type="ORF">VKT23_015246</name>
</gene>
<sequence length="169" mass="18895">MPASHNKCVTVSRCVPPSSPAQQLPLSPVNWEPCPVQSGYLQYCMKPSRLSRSLKIRSPESTVKCLLLLQMFPGLNGLLLCPKTSKPHKVTLFDSDTMAFKCLRCKVAQVDTQLATEHRVALQQNYDRYIAEKEKAARDKQLLEDIDEFITDIQAFLSEVGGSEKALQA</sequence>
<comment type="caution">
    <text evidence="2">The sequence shown here is derived from an EMBL/GenBank/DDBJ whole genome shotgun (WGS) entry which is preliminary data.</text>
</comment>
<accession>A0ABR1J0Y7</accession>
<feature type="coiled-coil region" evidence="1">
    <location>
        <begin position="119"/>
        <end position="146"/>
    </location>
</feature>
<evidence type="ECO:0000256" key="1">
    <source>
        <dbReference type="SAM" id="Coils"/>
    </source>
</evidence>
<dbReference type="EMBL" id="JBANRG010000050">
    <property type="protein sequence ID" value="KAK7444568.1"/>
    <property type="molecule type" value="Genomic_DNA"/>
</dbReference>
<proteinExistence type="predicted"/>
<protein>
    <submittedName>
        <fullName evidence="2">Uncharacterized protein</fullName>
    </submittedName>
</protein>
<organism evidence="2 3">
    <name type="scientific">Marasmiellus scandens</name>
    <dbReference type="NCBI Taxonomy" id="2682957"/>
    <lineage>
        <taxon>Eukaryota</taxon>
        <taxon>Fungi</taxon>
        <taxon>Dikarya</taxon>
        <taxon>Basidiomycota</taxon>
        <taxon>Agaricomycotina</taxon>
        <taxon>Agaricomycetes</taxon>
        <taxon>Agaricomycetidae</taxon>
        <taxon>Agaricales</taxon>
        <taxon>Marasmiineae</taxon>
        <taxon>Omphalotaceae</taxon>
        <taxon>Marasmiellus</taxon>
    </lineage>
</organism>